<sequence length="210" mass="23382">MDITILKGILMGFILSLPFGPVGIYCMELTIVEGRWKGYITALGMVTIDVVYSAVALLFLSGVKDYVVKYENYLSLFIGIFLMIISLKKLLTKIELKEINVDFKSMLQNYLTGVGFAIVNISTILIIATVFTLLKVLDDTTTVTTMISIEALLGVGLGGAGLWFFTTYLISHCRKLFGKEKLIKIIKLTNAVIFILASFIIIYTIRKIIN</sequence>
<dbReference type="EMBL" id="NJGJ01000001">
    <property type="protein sequence ID" value="PGH25286.1"/>
    <property type="molecule type" value="Genomic_DNA"/>
</dbReference>
<evidence type="ECO:0000256" key="5">
    <source>
        <dbReference type="ARBA" id="ARBA00023136"/>
    </source>
</evidence>
<evidence type="ECO:0000313" key="10">
    <source>
        <dbReference type="Proteomes" id="UP000063147"/>
    </source>
</evidence>
<evidence type="ECO:0000313" key="9">
    <source>
        <dbReference type="EMBL" id="PIM93301.1"/>
    </source>
</evidence>
<protein>
    <submittedName>
        <fullName evidence="7">Lysine transporter LysE</fullName>
    </submittedName>
</protein>
<dbReference type="GeneID" id="79809597"/>
<comment type="subcellular location">
    <subcellularLocation>
        <location evidence="1">Cell membrane</location>
        <topology evidence="1">Multi-pass membrane protein</topology>
    </subcellularLocation>
</comment>
<reference evidence="7 10" key="1">
    <citation type="submission" date="2015-09" db="EMBL/GenBank/DDBJ databases">
        <authorList>
            <person name="Jackson K.R."/>
            <person name="Lunt B.L."/>
            <person name="Fisher J.N.B."/>
            <person name="Gardner A.V."/>
            <person name="Bailey M.E."/>
            <person name="Deus L.M."/>
            <person name="Earl A.S."/>
            <person name="Gibby P.D."/>
            <person name="Hartmann K.A."/>
            <person name="Liu J.E."/>
            <person name="Manci A.M."/>
            <person name="Nielsen D.A."/>
            <person name="Solomon M.B."/>
            <person name="Breakwell D.P."/>
            <person name="Burnett S.H."/>
            <person name="Grose J.H."/>
        </authorList>
    </citation>
    <scope>NUCLEOTIDE SEQUENCE [LARGE SCALE GENOMIC DNA]</scope>
    <source>
        <strain evidence="7 10">KCOM 1279</strain>
    </source>
</reference>
<keyword evidence="4 6" id="KW-1133">Transmembrane helix</keyword>
<dbReference type="OrthoDB" id="5638726at2"/>
<dbReference type="GO" id="GO:0005886">
    <property type="term" value="C:plasma membrane"/>
    <property type="evidence" value="ECO:0007669"/>
    <property type="project" value="UniProtKB-SubCell"/>
</dbReference>
<dbReference type="Proteomes" id="UP000230719">
    <property type="component" value="Unassembled WGS sequence"/>
</dbReference>
<reference evidence="9 12" key="3">
    <citation type="submission" date="2017-08" db="EMBL/GenBank/DDBJ databases">
        <title>Analysis of Fusobacterium persistence and antibiotic response in human colorectal.</title>
        <authorList>
            <person name="Bullman S."/>
        </authorList>
    </citation>
    <scope>NUCLEOTIDE SEQUENCE [LARGE SCALE GENOMIC DNA]</scope>
    <source>
        <strain evidence="9 12">P2_CP</strain>
    </source>
</reference>
<evidence type="ECO:0000256" key="6">
    <source>
        <dbReference type="SAM" id="Phobius"/>
    </source>
</evidence>
<evidence type="ECO:0000313" key="11">
    <source>
        <dbReference type="Proteomes" id="UP000226179"/>
    </source>
</evidence>
<feature type="transmembrane region" description="Helical" evidence="6">
    <location>
        <begin position="111"/>
        <end position="134"/>
    </location>
</feature>
<feature type="transmembrane region" description="Helical" evidence="6">
    <location>
        <begin position="73"/>
        <end position="91"/>
    </location>
</feature>
<feature type="transmembrane region" description="Helical" evidence="6">
    <location>
        <begin position="6"/>
        <end position="27"/>
    </location>
</feature>
<dbReference type="AlphaFoldDB" id="A0A0M3USA2"/>
<evidence type="ECO:0000256" key="2">
    <source>
        <dbReference type="ARBA" id="ARBA00022475"/>
    </source>
</evidence>
<accession>A0A0M3USA2</accession>
<reference evidence="8 11" key="2">
    <citation type="submission" date="2017-06" db="EMBL/GenBank/DDBJ databases">
        <title>Draft genome sequence of Fusobacterium nucleatum subsp. animalis KCOM 1280 (=ChDC F318).</title>
        <authorList>
            <person name="Kook J.-K."/>
            <person name="Park S.-N."/>
            <person name="Lim Y.K."/>
            <person name="Roh H."/>
        </authorList>
    </citation>
    <scope>NUCLEOTIDE SEQUENCE [LARGE SCALE GENOMIC DNA]</scope>
    <source>
        <strain evidence="8">KCOM 1280</strain>
        <strain evidence="11">KCOM 1280 ( ChDC F318)</strain>
    </source>
</reference>
<proteinExistence type="predicted"/>
<evidence type="ECO:0000256" key="3">
    <source>
        <dbReference type="ARBA" id="ARBA00022692"/>
    </source>
</evidence>
<gene>
    <name evidence="9" type="ORF">CI114_01385</name>
    <name evidence="8" type="ORF">RN90_07710</name>
    <name evidence="7" type="ORF">RN98_05930</name>
</gene>
<feature type="transmembrane region" description="Helical" evidence="6">
    <location>
        <begin position="39"/>
        <end position="61"/>
    </location>
</feature>
<name>A0A0M3USA2_9FUSO</name>
<feature type="transmembrane region" description="Helical" evidence="6">
    <location>
        <begin position="182"/>
        <end position="205"/>
    </location>
</feature>
<evidence type="ECO:0000313" key="8">
    <source>
        <dbReference type="EMBL" id="PGH25286.1"/>
    </source>
</evidence>
<dbReference type="Proteomes" id="UP000226179">
    <property type="component" value="Unassembled WGS sequence"/>
</dbReference>
<feature type="transmembrane region" description="Helical" evidence="6">
    <location>
        <begin position="146"/>
        <end position="170"/>
    </location>
</feature>
<evidence type="ECO:0000313" key="7">
    <source>
        <dbReference type="EMBL" id="ALF17733.1"/>
    </source>
</evidence>
<dbReference type="GO" id="GO:0015171">
    <property type="term" value="F:amino acid transmembrane transporter activity"/>
    <property type="evidence" value="ECO:0007669"/>
    <property type="project" value="TreeGrafter"/>
</dbReference>
<dbReference type="EMBL" id="NPND01000003">
    <property type="protein sequence ID" value="PIM93301.1"/>
    <property type="molecule type" value="Genomic_DNA"/>
</dbReference>
<keyword evidence="3 6" id="KW-0812">Transmembrane</keyword>
<dbReference type="RefSeq" id="WP_005909314.1">
    <property type="nucleotide sequence ID" value="NZ_CP012713.1"/>
</dbReference>
<keyword evidence="5 6" id="KW-0472">Membrane</keyword>
<dbReference type="InterPro" id="IPR001123">
    <property type="entry name" value="LeuE-type"/>
</dbReference>
<dbReference type="EMBL" id="CP012713">
    <property type="protein sequence ID" value="ALF17733.1"/>
    <property type="molecule type" value="Genomic_DNA"/>
</dbReference>
<dbReference type="PATRIC" id="fig|76859.3.peg.1183"/>
<organism evidence="7">
    <name type="scientific">Fusobacterium animalis</name>
    <dbReference type="NCBI Taxonomy" id="76859"/>
    <lineage>
        <taxon>Bacteria</taxon>
        <taxon>Fusobacteriati</taxon>
        <taxon>Fusobacteriota</taxon>
        <taxon>Fusobacteriia</taxon>
        <taxon>Fusobacteriales</taxon>
        <taxon>Fusobacteriaceae</taxon>
        <taxon>Fusobacterium</taxon>
    </lineage>
</organism>
<evidence type="ECO:0000256" key="1">
    <source>
        <dbReference type="ARBA" id="ARBA00004651"/>
    </source>
</evidence>
<evidence type="ECO:0000256" key="4">
    <source>
        <dbReference type="ARBA" id="ARBA00022989"/>
    </source>
</evidence>
<dbReference type="Proteomes" id="UP000063147">
    <property type="component" value="Chromosome"/>
</dbReference>
<dbReference type="PANTHER" id="PTHR30086:SF20">
    <property type="entry name" value="ARGININE EXPORTER PROTEIN ARGO-RELATED"/>
    <property type="match status" value="1"/>
</dbReference>
<dbReference type="PANTHER" id="PTHR30086">
    <property type="entry name" value="ARGININE EXPORTER PROTEIN ARGO"/>
    <property type="match status" value="1"/>
</dbReference>
<evidence type="ECO:0000313" key="12">
    <source>
        <dbReference type="Proteomes" id="UP000230719"/>
    </source>
</evidence>
<keyword evidence="2" id="KW-1003">Cell membrane</keyword>